<dbReference type="Gene3D" id="2.70.40.10">
    <property type="match status" value="1"/>
</dbReference>
<dbReference type="InterPro" id="IPR021109">
    <property type="entry name" value="Peptidase_aspartic_dom_sf"/>
</dbReference>
<evidence type="ECO:0000256" key="1">
    <source>
        <dbReference type="ARBA" id="ARBA00022670"/>
    </source>
</evidence>
<protein>
    <recommendedName>
        <fullName evidence="4">Peptidase A2 domain-containing protein</fullName>
    </recommendedName>
</protein>
<sequence>AGSAGVDVSTIETILLWNSRVHRVPVNAQGPLGNGLSALLLGRSSITLQGIFVLPGAIDADYTGLIYAMIWTPSPPVSIQEGSKIAQLVPFKANVPCKVNQQRGNAGFGSTGLEAQIMWSMEINKTKPSISVELQNAKNRPEKIKLQALVDTGADVTALS</sequence>
<evidence type="ECO:0000256" key="3">
    <source>
        <dbReference type="ARBA" id="ARBA00022801"/>
    </source>
</evidence>
<dbReference type="SUPFAM" id="SSF51283">
    <property type="entry name" value="dUTPase-like"/>
    <property type="match status" value="1"/>
</dbReference>
<dbReference type="Proteomes" id="UP000054379">
    <property type="component" value="Unassembled WGS sequence"/>
</dbReference>
<evidence type="ECO:0000259" key="4">
    <source>
        <dbReference type="PROSITE" id="PS50175"/>
    </source>
</evidence>
<accession>A0A091PHM2</accession>
<dbReference type="InterPro" id="IPR029054">
    <property type="entry name" value="dUTPase-like"/>
</dbReference>
<dbReference type="InterPro" id="IPR001995">
    <property type="entry name" value="Peptidase_A2_cat"/>
</dbReference>
<feature type="non-terminal residue" evidence="5">
    <location>
        <position position="1"/>
    </location>
</feature>
<feature type="domain" description="Peptidase A2" evidence="4">
    <location>
        <begin position="146"/>
        <end position="160"/>
    </location>
</feature>
<evidence type="ECO:0000313" key="5">
    <source>
        <dbReference type="EMBL" id="KFQ06738.1"/>
    </source>
</evidence>
<dbReference type="CDD" id="cd07557">
    <property type="entry name" value="trimeric_dUTPase"/>
    <property type="match status" value="1"/>
</dbReference>
<dbReference type="Gene3D" id="2.40.70.10">
    <property type="entry name" value="Acid Proteases"/>
    <property type="match status" value="1"/>
</dbReference>
<dbReference type="GO" id="GO:0006508">
    <property type="term" value="P:proteolysis"/>
    <property type="evidence" value="ECO:0007669"/>
    <property type="project" value="UniProtKB-KW"/>
</dbReference>
<dbReference type="PROSITE" id="PS50175">
    <property type="entry name" value="ASP_PROT_RETROV"/>
    <property type="match status" value="1"/>
</dbReference>
<dbReference type="AlphaFoldDB" id="A0A091PHM2"/>
<dbReference type="PANTHER" id="PTHR19422">
    <property type="entry name" value="GAG RETROVIRAL POLYPROTEIN"/>
    <property type="match status" value="1"/>
</dbReference>
<dbReference type="InterPro" id="IPR036157">
    <property type="entry name" value="dUTPase-like_sf"/>
</dbReference>
<keyword evidence="2" id="KW-0064">Aspartyl protease</keyword>
<keyword evidence="1" id="KW-0645">Protease</keyword>
<dbReference type="Pfam" id="PF00692">
    <property type="entry name" value="dUTPase"/>
    <property type="match status" value="1"/>
</dbReference>
<feature type="non-terminal residue" evidence="5">
    <location>
        <position position="160"/>
    </location>
</feature>
<reference evidence="5 6" key="1">
    <citation type="submission" date="2014-04" db="EMBL/GenBank/DDBJ databases">
        <title>Genome evolution of avian class.</title>
        <authorList>
            <person name="Zhang G."/>
            <person name="Li C."/>
        </authorList>
    </citation>
    <scope>NUCLEOTIDE SEQUENCE [LARGE SCALE GENOMIC DNA]</scope>
    <source>
        <strain evidence="5">BGI_N329</strain>
    </source>
</reference>
<dbReference type="GO" id="GO:0004190">
    <property type="term" value="F:aspartic-type endopeptidase activity"/>
    <property type="evidence" value="ECO:0007669"/>
    <property type="project" value="UniProtKB-KW"/>
</dbReference>
<dbReference type="InterPro" id="IPR033704">
    <property type="entry name" value="dUTPase_trimeric"/>
</dbReference>
<keyword evidence="3" id="KW-0378">Hydrolase</keyword>
<dbReference type="InterPro" id="IPR051592">
    <property type="entry name" value="HERV-K_Pro_peptidase_A2"/>
</dbReference>
<proteinExistence type="predicted"/>
<dbReference type="PROSITE" id="PS00141">
    <property type="entry name" value="ASP_PROTEASE"/>
    <property type="match status" value="1"/>
</dbReference>
<name>A0A091PHM2_HALAL</name>
<dbReference type="InterPro" id="IPR001969">
    <property type="entry name" value="Aspartic_peptidase_AS"/>
</dbReference>
<dbReference type="PANTHER" id="PTHR19422:SF123">
    <property type="entry name" value="RT1 CLASS I, LOCUS CE15"/>
    <property type="match status" value="1"/>
</dbReference>
<evidence type="ECO:0000313" key="6">
    <source>
        <dbReference type="Proteomes" id="UP000054379"/>
    </source>
</evidence>
<organism evidence="5 6">
    <name type="scientific">Haliaeetus albicilla</name>
    <name type="common">White-tailed sea-eagle</name>
    <name type="synonym">Falco albicilla</name>
    <dbReference type="NCBI Taxonomy" id="8969"/>
    <lineage>
        <taxon>Eukaryota</taxon>
        <taxon>Metazoa</taxon>
        <taxon>Chordata</taxon>
        <taxon>Craniata</taxon>
        <taxon>Vertebrata</taxon>
        <taxon>Euteleostomi</taxon>
        <taxon>Archelosauria</taxon>
        <taxon>Archosauria</taxon>
        <taxon>Dinosauria</taxon>
        <taxon>Saurischia</taxon>
        <taxon>Theropoda</taxon>
        <taxon>Coelurosauria</taxon>
        <taxon>Aves</taxon>
        <taxon>Neognathae</taxon>
        <taxon>Neoaves</taxon>
        <taxon>Telluraves</taxon>
        <taxon>Accipitrimorphae</taxon>
        <taxon>Accipitriformes</taxon>
        <taxon>Accipitridae</taxon>
        <taxon>Accipitrinae</taxon>
        <taxon>Haliaeetus</taxon>
    </lineage>
</organism>
<dbReference type="EMBL" id="KK658731">
    <property type="protein sequence ID" value="KFQ06738.1"/>
    <property type="molecule type" value="Genomic_DNA"/>
</dbReference>
<evidence type="ECO:0000256" key="2">
    <source>
        <dbReference type="ARBA" id="ARBA00022750"/>
    </source>
</evidence>
<gene>
    <name evidence="5" type="ORF">N329_01652</name>
</gene>